<organism evidence="2 3">
    <name type="scientific">Quercus suber</name>
    <name type="common">Cork oak</name>
    <dbReference type="NCBI Taxonomy" id="58331"/>
    <lineage>
        <taxon>Eukaryota</taxon>
        <taxon>Viridiplantae</taxon>
        <taxon>Streptophyta</taxon>
        <taxon>Embryophyta</taxon>
        <taxon>Tracheophyta</taxon>
        <taxon>Spermatophyta</taxon>
        <taxon>Magnoliopsida</taxon>
        <taxon>eudicotyledons</taxon>
        <taxon>Gunneridae</taxon>
        <taxon>Pentapetalae</taxon>
        <taxon>rosids</taxon>
        <taxon>fabids</taxon>
        <taxon>Fagales</taxon>
        <taxon>Fagaceae</taxon>
        <taxon>Quercus</taxon>
    </lineage>
</organism>
<evidence type="ECO:0000313" key="2">
    <source>
        <dbReference type="EMBL" id="KAK7829736.1"/>
    </source>
</evidence>
<keyword evidence="3" id="KW-1185">Reference proteome</keyword>
<dbReference type="Proteomes" id="UP000237347">
    <property type="component" value="Unassembled WGS sequence"/>
</dbReference>
<proteinExistence type="predicted"/>
<reference evidence="2 3" key="1">
    <citation type="journal article" date="2018" name="Sci. Data">
        <title>The draft genome sequence of cork oak.</title>
        <authorList>
            <person name="Ramos A.M."/>
            <person name="Usie A."/>
            <person name="Barbosa P."/>
            <person name="Barros P.M."/>
            <person name="Capote T."/>
            <person name="Chaves I."/>
            <person name="Simoes F."/>
            <person name="Abreu I."/>
            <person name="Carrasquinho I."/>
            <person name="Faro C."/>
            <person name="Guimaraes J.B."/>
            <person name="Mendonca D."/>
            <person name="Nobrega F."/>
            <person name="Rodrigues L."/>
            <person name="Saibo N.J.M."/>
            <person name="Varela M.C."/>
            <person name="Egas C."/>
            <person name="Matos J."/>
            <person name="Miguel C.M."/>
            <person name="Oliveira M.M."/>
            <person name="Ricardo C.P."/>
            <person name="Goncalves S."/>
        </authorList>
    </citation>
    <scope>NUCLEOTIDE SEQUENCE [LARGE SCALE GENOMIC DNA]</scope>
    <source>
        <strain evidence="3">cv. HL8</strain>
    </source>
</reference>
<accession>A0AAW0JU18</accession>
<gene>
    <name evidence="2" type="ORF">CFP56_028892</name>
</gene>
<comment type="caution">
    <text evidence="2">The sequence shown here is derived from an EMBL/GenBank/DDBJ whole genome shotgun (WGS) entry which is preliminary data.</text>
</comment>
<name>A0AAW0JU18_QUESU</name>
<dbReference type="InterPro" id="IPR013187">
    <property type="entry name" value="F-box-assoc_dom_typ3"/>
</dbReference>
<evidence type="ECO:0000259" key="1">
    <source>
        <dbReference type="Pfam" id="PF08268"/>
    </source>
</evidence>
<evidence type="ECO:0000313" key="3">
    <source>
        <dbReference type="Proteomes" id="UP000237347"/>
    </source>
</evidence>
<sequence>MFLGNHFCGIPRNFDSIMVSKGFLALINFGEGEAIVGSEICCIWVMEYGCIESWTKQFVLPLHQVSQFFGFVNNDEIPIDRFGRLIVIHVTIPSSSAWDIIRLEHPHVQRKEFCTAVYNSDRTLTEISRFQIPCYFALHCIARSQGHKFIMYFDVNDERFREILLPQNYLDGLSPYSQHLAVFKGLLALIVLEEKSNICHIWMMKEYGVAESWIKKSVPMKEVVRFLGFTVNGELLIQKFNPFRTLSFHPESLNEKILEIPEVEIDVNVDVEWAGGHPSSNCKNLLSHILQVKINHCFKEAN</sequence>
<dbReference type="AlphaFoldDB" id="A0AAW0JU18"/>
<dbReference type="EMBL" id="PKMF04000475">
    <property type="protein sequence ID" value="KAK7829736.1"/>
    <property type="molecule type" value="Genomic_DNA"/>
</dbReference>
<feature type="domain" description="F-box associated beta-propeller type 3" evidence="1">
    <location>
        <begin position="144"/>
        <end position="264"/>
    </location>
</feature>
<dbReference type="Pfam" id="PF08268">
    <property type="entry name" value="FBA_3"/>
    <property type="match status" value="1"/>
</dbReference>
<protein>
    <submittedName>
        <fullName evidence="2">F-box protein</fullName>
    </submittedName>
</protein>